<dbReference type="RefSeq" id="WP_161886483.1">
    <property type="nucleotide sequence ID" value="NZ_CP017146.1"/>
</dbReference>
<proteinExistence type="predicted"/>
<dbReference type="Proteomes" id="UP000464507">
    <property type="component" value="Chromosome"/>
</dbReference>
<evidence type="ECO:0000313" key="2">
    <source>
        <dbReference type="Proteomes" id="UP000464507"/>
    </source>
</evidence>
<dbReference type="KEGG" id="mant:BHD05_11060"/>
<dbReference type="OrthoDB" id="5120653at2"/>
<name>A0A7L5AIF2_9MICO</name>
<dbReference type="EMBL" id="CP017146">
    <property type="protein sequence ID" value="QHO70097.1"/>
    <property type="molecule type" value="Genomic_DNA"/>
</dbReference>
<sequence>MTDSMYTARLVQGEDDGENAETVELEFIEGMPQKSFVRAMGEPGVEQVWELVSGSDDFEYRRAGVPGADYS</sequence>
<keyword evidence="2" id="KW-1185">Reference proteome</keyword>
<accession>A0A7L5AIF2</accession>
<gene>
    <name evidence="1" type="ORF">BHD05_11060</name>
</gene>
<dbReference type="AlphaFoldDB" id="A0A7L5AIF2"/>
<protein>
    <submittedName>
        <fullName evidence="1">Uncharacterized protein</fullName>
    </submittedName>
</protein>
<organism evidence="1 2">
    <name type="scientific">Marisediminicola antarctica</name>
    <dbReference type="NCBI Taxonomy" id="674079"/>
    <lineage>
        <taxon>Bacteria</taxon>
        <taxon>Bacillati</taxon>
        <taxon>Actinomycetota</taxon>
        <taxon>Actinomycetes</taxon>
        <taxon>Micrococcales</taxon>
        <taxon>Microbacteriaceae</taxon>
        <taxon>Marisediminicola</taxon>
    </lineage>
</organism>
<reference evidence="1 2" key="1">
    <citation type="submission" date="2016-09" db="EMBL/GenBank/DDBJ databases">
        <title>Complete genome sequence of microbes from the polar regions.</title>
        <authorList>
            <person name="Liao L."/>
            <person name="Chen B."/>
        </authorList>
    </citation>
    <scope>NUCLEOTIDE SEQUENCE [LARGE SCALE GENOMIC DNA]</scope>
    <source>
        <strain evidence="1 2">ZS314</strain>
    </source>
</reference>
<evidence type="ECO:0000313" key="1">
    <source>
        <dbReference type="EMBL" id="QHO70097.1"/>
    </source>
</evidence>